<accession>A0A8H3QDD2</accession>
<sequence>MSLTFRLSFYKFAISQILSEWDMGLQRFATLQSPYGCNFKGPQFSDWLLDGISKQNFEGSRFLKAFQNEILKVYDFLLK</sequence>
<name>A0A8H3QDD2_9GLOM</name>
<evidence type="ECO:0000313" key="1">
    <source>
        <dbReference type="EMBL" id="GES75603.1"/>
    </source>
</evidence>
<evidence type="ECO:0000313" key="2">
    <source>
        <dbReference type="Proteomes" id="UP000615446"/>
    </source>
</evidence>
<dbReference type="AlphaFoldDB" id="A0A8H3QDD2"/>
<reference evidence="1" key="1">
    <citation type="submission" date="2019-10" db="EMBL/GenBank/DDBJ databases">
        <title>Conservation and host-specific expression of non-tandemly repeated heterogenous ribosome RNA gene in arbuscular mycorrhizal fungi.</title>
        <authorList>
            <person name="Maeda T."/>
            <person name="Kobayashi Y."/>
            <person name="Nakagawa T."/>
            <person name="Ezawa T."/>
            <person name="Yamaguchi K."/>
            <person name="Bino T."/>
            <person name="Nishimoto Y."/>
            <person name="Shigenobu S."/>
            <person name="Kawaguchi M."/>
        </authorList>
    </citation>
    <scope>NUCLEOTIDE SEQUENCE</scope>
    <source>
        <strain evidence="1">HR1</strain>
    </source>
</reference>
<proteinExistence type="predicted"/>
<comment type="caution">
    <text evidence="1">The sequence shown here is derived from an EMBL/GenBank/DDBJ whole genome shotgun (WGS) entry which is preliminary data.</text>
</comment>
<dbReference type="Proteomes" id="UP000615446">
    <property type="component" value="Unassembled WGS sequence"/>
</dbReference>
<dbReference type="EMBL" id="BLAL01000016">
    <property type="protein sequence ID" value="GES75603.1"/>
    <property type="molecule type" value="Genomic_DNA"/>
</dbReference>
<organism evidence="1 2">
    <name type="scientific">Rhizophagus clarus</name>
    <dbReference type="NCBI Taxonomy" id="94130"/>
    <lineage>
        <taxon>Eukaryota</taxon>
        <taxon>Fungi</taxon>
        <taxon>Fungi incertae sedis</taxon>
        <taxon>Mucoromycota</taxon>
        <taxon>Glomeromycotina</taxon>
        <taxon>Glomeromycetes</taxon>
        <taxon>Glomerales</taxon>
        <taxon>Glomeraceae</taxon>
        <taxon>Rhizophagus</taxon>
    </lineage>
</organism>
<gene>
    <name evidence="1" type="ORF">RCL2_000303000</name>
</gene>
<protein>
    <submittedName>
        <fullName evidence="1">Uncharacterized protein</fullName>
    </submittedName>
</protein>